<dbReference type="AlphaFoldDB" id="A0A6L2LJ12"/>
<comment type="caution">
    <text evidence="1">The sequence shown here is derived from an EMBL/GenBank/DDBJ whole genome shotgun (WGS) entry which is preliminary data.</text>
</comment>
<dbReference type="EMBL" id="BKCJ010004568">
    <property type="protein sequence ID" value="GEU61826.1"/>
    <property type="molecule type" value="Genomic_DNA"/>
</dbReference>
<evidence type="ECO:0000313" key="1">
    <source>
        <dbReference type="EMBL" id="GEU61826.1"/>
    </source>
</evidence>
<evidence type="ECO:0008006" key="2">
    <source>
        <dbReference type="Google" id="ProtNLM"/>
    </source>
</evidence>
<protein>
    <recommendedName>
        <fullName evidence="2">Reverse transcriptase domain-containing protein</fullName>
    </recommendedName>
</protein>
<organism evidence="1">
    <name type="scientific">Tanacetum cinerariifolium</name>
    <name type="common">Dalmatian daisy</name>
    <name type="synonym">Chrysanthemum cinerariifolium</name>
    <dbReference type="NCBI Taxonomy" id="118510"/>
    <lineage>
        <taxon>Eukaryota</taxon>
        <taxon>Viridiplantae</taxon>
        <taxon>Streptophyta</taxon>
        <taxon>Embryophyta</taxon>
        <taxon>Tracheophyta</taxon>
        <taxon>Spermatophyta</taxon>
        <taxon>Magnoliopsida</taxon>
        <taxon>eudicotyledons</taxon>
        <taxon>Gunneridae</taxon>
        <taxon>Pentapetalae</taxon>
        <taxon>asterids</taxon>
        <taxon>campanulids</taxon>
        <taxon>Asterales</taxon>
        <taxon>Asteraceae</taxon>
        <taxon>Asteroideae</taxon>
        <taxon>Anthemideae</taxon>
        <taxon>Anthemidinae</taxon>
        <taxon>Tanacetum</taxon>
    </lineage>
</organism>
<sequence>MVIIVKDVLFFKKSLRKICLHLVLKTKSSKILPSHPMTILTLLMLLESNSLSIRTLVKTPHKVLHKSIIIVVTIVVPIIPDLEPCNNQTIKELPQTVQSFDPKSDLVHNSPNVFNPSPQPPIYSYEFCWNDAYYGKASATRAVANLSTYPSKHFNSFCHDDDDDEDYTIAITPSLSTEEPDNSLSMRDEHLDTISTTESNEFIKSSVENLVPIPCEFEGESECDVPAREEFTTFSNILFDAEYEFDYSDDQSFFDEDVPKKIFWNPLFDEEIIRMKIDQHHYNAESDLIEALRTHDSSIIISSKIDSLFDELLYDNSSPRPMEKFVSDNSDTETESFSPSPVLVEDSDSLMEEINLFFNLDYPMPPGIEDDDYDSKKDILILKDLLSNDTFSFPEIESFHFDIPSFSRPPVKPPDGNTGILNVKMMGDISDQKVPIPKLMITLVPN</sequence>
<gene>
    <name evidence="1" type="ORF">Tci_033804</name>
</gene>
<reference evidence="1" key="1">
    <citation type="journal article" date="2019" name="Sci. Rep.">
        <title>Draft genome of Tanacetum cinerariifolium, the natural source of mosquito coil.</title>
        <authorList>
            <person name="Yamashiro T."/>
            <person name="Shiraishi A."/>
            <person name="Satake H."/>
            <person name="Nakayama K."/>
        </authorList>
    </citation>
    <scope>NUCLEOTIDE SEQUENCE</scope>
</reference>
<proteinExistence type="predicted"/>
<accession>A0A6L2LJ12</accession>
<name>A0A6L2LJ12_TANCI</name>